<dbReference type="AlphaFoldDB" id="A0A291QK25"/>
<keyword evidence="2" id="KW-1185">Reference proteome</keyword>
<dbReference type="KEGG" id="sfk:KY5_7051"/>
<name>A0A291QK25_9ACTN</name>
<evidence type="ECO:0000313" key="2">
    <source>
        <dbReference type="Proteomes" id="UP000221011"/>
    </source>
</evidence>
<accession>A0A291QK25</accession>
<reference evidence="1 2" key="1">
    <citation type="submission" date="2017-08" db="EMBL/GenBank/DDBJ databases">
        <title>Complete Genome Sequence of Streptomyces formicae KY5, the formicamycin producer.</title>
        <authorList>
            <person name="Holmes N.A."/>
            <person name="Devine R."/>
            <person name="Qin Z."/>
            <person name="Seipke R.F."/>
            <person name="Wilkinson B."/>
            <person name="Hutchings M.I."/>
        </authorList>
    </citation>
    <scope>NUCLEOTIDE SEQUENCE [LARGE SCALE GENOMIC DNA]</scope>
    <source>
        <strain evidence="1 2">KY5</strain>
    </source>
</reference>
<gene>
    <name evidence="1" type="ORF">KY5_7051</name>
</gene>
<protein>
    <submittedName>
        <fullName evidence="1">Uncharacterized protein</fullName>
    </submittedName>
</protein>
<sequence length="113" mass="11809">MRNVEIAVCLAPGTTPPTGAVTLRAQVEEVTAADARARVVSRTAERGVDLTAGARLTLALPEPDPRARYTVRVHADVDGSGAVAPEDFVSVRSNPVLTQGGPDAVTVEVRPVR</sequence>
<evidence type="ECO:0000313" key="1">
    <source>
        <dbReference type="EMBL" id="ATL32069.1"/>
    </source>
</evidence>
<dbReference type="RefSeq" id="WP_159072677.1">
    <property type="nucleotide sequence ID" value="NZ_CP022685.1"/>
</dbReference>
<dbReference type="EMBL" id="CP022685">
    <property type="protein sequence ID" value="ATL32069.1"/>
    <property type="molecule type" value="Genomic_DNA"/>
</dbReference>
<proteinExistence type="predicted"/>
<dbReference type="Proteomes" id="UP000221011">
    <property type="component" value="Chromosome"/>
</dbReference>
<organism evidence="1 2">
    <name type="scientific">Streptomyces formicae</name>
    <dbReference type="NCBI Taxonomy" id="1616117"/>
    <lineage>
        <taxon>Bacteria</taxon>
        <taxon>Bacillati</taxon>
        <taxon>Actinomycetota</taxon>
        <taxon>Actinomycetes</taxon>
        <taxon>Kitasatosporales</taxon>
        <taxon>Streptomycetaceae</taxon>
        <taxon>Streptomyces</taxon>
    </lineage>
</organism>